<feature type="non-terminal residue" evidence="4">
    <location>
        <position position="1"/>
    </location>
</feature>
<dbReference type="SUPFAM" id="SSF57756">
    <property type="entry name" value="Retrovirus zinc finger-like domains"/>
    <property type="match status" value="1"/>
</dbReference>
<evidence type="ECO:0000256" key="2">
    <source>
        <dbReference type="SAM" id="MobiDB-lite"/>
    </source>
</evidence>
<reference evidence="4" key="1">
    <citation type="journal article" date="2021" name="Cell">
        <title>Tracing the genetic footprints of vertebrate landing in non-teleost ray-finned fishes.</title>
        <authorList>
            <person name="Bi X."/>
            <person name="Wang K."/>
            <person name="Yang L."/>
            <person name="Pan H."/>
            <person name="Jiang H."/>
            <person name="Wei Q."/>
            <person name="Fang M."/>
            <person name="Yu H."/>
            <person name="Zhu C."/>
            <person name="Cai Y."/>
            <person name="He Y."/>
            <person name="Gan X."/>
            <person name="Zeng H."/>
            <person name="Yu D."/>
            <person name="Zhu Y."/>
            <person name="Jiang H."/>
            <person name="Qiu Q."/>
            <person name="Yang H."/>
            <person name="Zhang Y.E."/>
            <person name="Wang W."/>
            <person name="Zhu M."/>
            <person name="He S."/>
            <person name="Zhang G."/>
        </authorList>
    </citation>
    <scope>NUCLEOTIDE SEQUENCE</scope>
    <source>
        <strain evidence="4">Allg_001</strain>
    </source>
</reference>
<gene>
    <name evidence="4" type="primary">Zcchc3_35</name>
    <name evidence="4" type="ORF">GTO95_0000096</name>
</gene>
<dbReference type="AlphaFoldDB" id="A0A8J7NKM5"/>
<evidence type="ECO:0000256" key="1">
    <source>
        <dbReference type="PROSITE-ProRule" id="PRU00047"/>
    </source>
</evidence>
<feature type="compositionally biased region" description="Basic residues" evidence="2">
    <location>
        <begin position="327"/>
        <end position="337"/>
    </location>
</feature>
<feature type="domain" description="CCHC-type" evidence="3">
    <location>
        <begin position="105"/>
        <end position="118"/>
    </location>
</feature>
<protein>
    <submittedName>
        <fullName evidence="4">ZCHC3 protein</fullName>
    </submittedName>
</protein>
<dbReference type="SMART" id="SM00343">
    <property type="entry name" value="ZnF_C2HC"/>
    <property type="match status" value="3"/>
</dbReference>
<dbReference type="PANTHER" id="PTHR22639">
    <property type="entry name" value="GAG-RELATED PROTEIN"/>
    <property type="match status" value="1"/>
</dbReference>
<dbReference type="InterPro" id="IPR042509">
    <property type="entry name" value="ZCCHC3"/>
</dbReference>
<dbReference type="InterPro" id="IPR057811">
    <property type="entry name" value="RBD_ZCCHC3_2nd"/>
</dbReference>
<dbReference type="InterPro" id="IPR036875">
    <property type="entry name" value="Znf_CCHC_sf"/>
</dbReference>
<dbReference type="GO" id="GO:0003690">
    <property type="term" value="F:double-stranded DNA binding"/>
    <property type="evidence" value="ECO:0007669"/>
    <property type="project" value="InterPro"/>
</dbReference>
<dbReference type="PROSITE" id="PS50158">
    <property type="entry name" value="ZF_CCHC"/>
    <property type="match status" value="2"/>
</dbReference>
<dbReference type="EMBL" id="JAAWVO010019536">
    <property type="protein sequence ID" value="MBN3315092.1"/>
    <property type="molecule type" value="Genomic_DNA"/>
</dbReference>
<dbReference type="PANTHER" id="PTHR22639:SF3">
    <property type="entry name" value="ZINC FINGER CCHC DOMAIN-CONTAINING PROTEIN 3"/>
    <property type="match status" value="1"/>
</dbReference>
<evidence type="ECO:0000259" key="3">
    <source>
        <dbReference type="PROSITE" id="PS50158"/>
    </source>
</evidence>
<dbReference type="InterPro" id="IPR001878">
    <property type="entry name" value="Znf_CCHC"/>
</dbReference>
<evidence type="ECO:0000313" key="4">
    <source>
        <dbReference type="EMBL" id="MBN3315092.1"/>
    </source>
</evidence>
<feature type="non-terminal residue" evidence="4">
    <location>
        <position position="337"/>
    </location>
</feature>
<keyword evidence="1" id="KW-0479">Metal-binding</keyword>
<comment type="caution">
    <text evidence="4">The sequence shown here is derived from an EMBL/GenBank/DDBJ whole genome shotgun (WGS) entry which is preliminary data.</text>
</comment>
<keyword evidence="5" id="KW-1185">Reference proteome</keyword>
<proteinExistence type="predicted"/>
<dbReference type="GO" id="GO:0008270">
    <property type="term" value="F:zinc ion binding"/>
    <property type="evidence" value="ECO:0007669"/>
    <property type="project" value="UniProtKB-KW"/>
</dbReference>
<keyword evidence="1" id="KW-0862">Zinc</keyword>
<evidence type="ECO:0000313" key="5">
    <source>
        <dbReference type="Proteomes" id="UP000736164"/>
    </source>
</evidence>
<keyword evidence="1" id="KW-0863">Zinc-finger</keyword>
<dbReference type="GO" id="GO:0003723">
    <property type="term" value="F:RNA binding"/>
    <property type="evidence" value="ECO:0007669"/>
    <property type="project" value="InterPro"/>
</dbReference>
<feature type="region of interest" description="Disordered" evidence="2">
    <location>
        <begin position="315"/>
        <end position="337"/>
    </location>
</feature>
<dbReference type="Pfam" id="PF23058">
    <property type="entry name" value="RBD_ZCCHC3_2nd"/>
    <property type="match status" value="1"/>
</dbReference>
<sequence length="337" mass="37272">KEAPLSLFQVDPLFAGELKRMTVYVSDPFVPEEDVKTPLGKLVFLQGDGRKELDEDDKVWTGKWIYEMRLRLSPERGKGVMHPPAVFEVGLERGYLEYPGQPPTCWSCMKSGHFAAQCGEMCCSRCGSREHTTRACVRCYSCGKMGHRSARCEERKRSTEMVVNEREVESGSVESVRLGDTGGDRVDGGSENGVDKSVSVGLGRIVESDGLGGICDSEAMVVYTDGFIDSDEERQYSDFVKSCELDLEKEGYTNRLLEEQFQGDSEIDSRMKGARSVEGEVPGVEEGSNKLKFRWVNGDAGESVSVLTVDLKKEGNEKSEVKVGQSVRKKGKKKGKG</sequence>
<dbReference type="GO" id="GO:0002218">
    <property type="term" value="P:activation of innate immune response"/>
    <property type="evidence" value="ECO:0007669"/>
    <property type="project" value="InterPro"/>
</dbReference>
<organism evidence="4 5">
    <name type="scientific">Atractosteus spatula</name>
    <name type="common">Alligator gar</name>
    <name type="synonym">Lepisosteus spatula</name>
    <dbReference type="NCBI Taxonomy" id="7917"/>
    <lineage>
        <taxon>Eukaryota</taxon>
        <taxon>Metazoa</taxon>
        <taxon>Chordata</taxon>
        <taxon>Craniata</taxon>
        <taxon>Vertebrata</taxon>
        <taxon>Euteleostomi</taxon>
        <taxon>Actinopterygii</taxon>
        <taxon>Neopterygii</taxon>
        <taxon>Holostei</taxon>
        <taxon>Semionotiformes</taxon>
        <taxon>Lepisosteidae</taxon>
        <taxon>Atractosteus</taxon>
    </lineage>
</organism>
<accession>A0A8J7NKM5</accession>
<dbReference type="Pfam" id="PF00098">
    <property type="entry name" value="zf-CCHC"/>
    <property type="match status" value="1"/>
</dbReference>
<feature type="region of interest" description="Disordered" evidence="2">
    <location>
        <begin position="164"/>
        <end position="194"/>
    </location>
</feature>
<feature type="domain" description="CCHC-type" evidence="3">
    <location>
        <begin position="138"/>
        <end position="154"/>
    </location>
</feature>
<dbReference type="Proteomes" id="UP000736164">
    <property type="component" value="Unassembled WGS sequence"/>
</dbReference>
<name>A0A8J7NKM5_ATRSP</name>